<evidence type="ECO:0000259" key="4">
    <source>
        <dbReference type="Pfam" id="PF13407"/>
    </source>
</evidence>
<evidence type="ECO:0000256" key="1">
    <source>
        <dbReference type="ARBA" id="ARBA00004196"/>
    </source>
</evidence>
<dbReference type="InterPro" id="IPR028082">
    <property type="entry name" value="Peripla_BP_I"/>
</dbReference>
<dbReference type="AlphaFoldDB" id="A0A9J6ZIS9"/>
<keyword evidence="3" id="KW-0732">Signal</keyword>
<dbReference type="EMBL" id="CP097899">
    <property type="protein sequence ID" value="URN95633.1"/>
    <property type="molecule type" value="Genomic_DNA"/>
</dbReference>
<organism evidence="5 6">
    <name type="scientific">Candidatus Pristimantibacillus lignocellulolyticus</name>
    <dbReference type="NCBI Taxonomy" id="2994561"/>
    <lineage>
        <taxon>Bacteria</taxon>
        <taxon>Bacillati</taxon>
        <taxon>Bacillota</taxon>
        <taxon>Bacilli</taxon>
        <taxon>Bacillales</taxon>
        <taxon>Paenibacillaceae</taxon>
        <taxon>Candidatus Pristimantibacillus</taxon>
    </lineage>
</organism>
<dbReference type="Pfam" id="PF13407">
    <property type="entry name" value="Peripla_BP_4"/>
    <property type="match status" value="1"/>
</dbReference>
<evidence type="ECO:0000313" key="5">
    <source>
        <dbReference type="EMBL" id="URN95633.1"/>
    </source>
</evidence>
<dbReference type="PANTHER" id="PTHR46847">
    <property type="entry name" value="D-ALLOSE-BINDING PERIPLASMIC PROTEIN-RELATED"/>
    <property type="match status" value="1"/>
</dbReference>
<feature type="domain" description="Periplasmic binding protein" evidence="4">
    <location>
        <begin position="49"/>
        <end position="296"/>
    </location>
</feature>
<reference evidence="5" key="1">
    <citation type="submission" date="2022-05" db="EMBL/GenBank/DDBJ databases">
        <title>Novel bacterial taxa in a minimal lignocellulolytic consortium and its capacity to transform plastics disclosed by genome-resolved metagenomics.</title>
        <authorList>
            <person name="Rodriguez C.A.D."/>
            <person name="Diaz-Garcia L."/>
            <person name="Herrera K."/>
            <person name="Tarazona N.A."/>
            <person name="Sproer C."/>
            <person name="Overmann J."/>
            <person name="Jimenez D.J."/>
        </authorList>
    </citation>
    <scope>NUCLEOTIDE SEQUENCE</scope>
    <source>
        <strain evidence="5">MAG5</strain>
    </source>
</reference>
<evidence type="ECO:0000313" key="6">
    <source>
        <dbReference type="Proteomes" id="UP001056756"/>
    </source>
</evidence>
<name>A0A9J6ZIS9_9BACL</name>
<comment type="similarity">
    <text evidence="2">Belongs to the bacterial solute-binding protein 2 family.</text>
</comment>
<gene>
    <name evidence="5" type="ORF">NAG76_05150</name>
</gene>
<dbReference type="KEGG" id="plig:NAG76_05150"/>
<protein>
    <submittedName>
        <fullName evidence="5">Substrate-binding domain-containing protein</fullName>
    </submittedName>
</protein>
<dbReference type="PANTHER" id="PTHR46847:SF1">
    <property type="entry name" value="D-ALLOSE-BINDING PERIPLASMIC PROTEIN-RELATED"/>
    <property type="match status" value="1"/>
</dbReference>
<dbReference type="InterPro" id="IPR025997">
    <property type="entry name" value="SBP_2_dom"/>
</dbReference>
<accession>A0A9J6ZIS9</accession>
<comment type="subcellular location">
    <subcellularLocation>
        <location evidence="1">Cell envelope</location>
    </subcellularLocation>
</comment>
<evidence type="ECO:0000256" key="3">
    <source>
        <dbReference type="ARBA" id="ARBA00022729"/>
    </source>
</evidence>
<proteinExistence type="inferred from homology"/>
<dbReference type="Gene3D" id="3.40.50.2300">
    <property type="match status" value="2"/>
</dbReference>
<dbReference type="Proteomes" id="UP001056756">
    <property type="component" value="Chromosome"/>
</dbReference>
<dbReference type="GO" id="GO:0030246">
    <property type="term" value="F:carbohydrate binding"/>
    <property type="evidence" value="ECO:0007669"/>
    <property type="project" value="UniProtKB-ARBA"/>
</dbReference>
<sequence length="315" mass="34711">MVKRFLTIVLIAIVAVFLTRFVAAVVQIDSFAAQLNGSYNNELEKKHVIFIAQQYDNPFWKQMEQGAQAIANQYNMEIQYIGPSTNNVQEQLQLLQKAIASLPDAIIAQGIEEPQYIDLIASASELDIPVVTVDMDASQSKRIAYIGTDHQLAGQQMAQLVLQQVNSKAQIGVIIGSTQASQILRLEAFQEKIATQPLIEIVDIRSSNISKLEAAKQTVEMMNTYPNISIIVGFSGLDAIGIVEGLQSMEKNNVTVYGFDNLSTTAQLISQGLIRASIVQQPAEIGRQAIITLNSYFNQNTIQTKQYITTTVVTN</sequence>
<dbReference type="SUPFAM" id="SSF53822">
    <property type="entry name" value="Periplasmic binding protein-like I"/>
    <property type="match status" value="1"/>
</dbReference>
<evidence type="ECO:0000256" key="2">
    <source>
        <dbReference type="ARBA" id="ARBA00007639"/>
    </source>
</evidence>
<dbReference type="GO" id="GO:0030313">
    <property type="term" value="C:cell envelope"/>
    <property type="evidence" value="ECO:0007669"/>
    <property type="project" value="UniProtKB-SubCell"/>
</dbReference>